<dbReference type="RefSeq" id="WP_045986810.1">
    <property type="nucleotide sequence ID" value="NZ_CP063051.1"/>
</dbReference>
<sequence length="226" mass="25090">MSLKKLSKLYHYVRCIPKTLFFNFYYLPFHQAIKLPILVNHRTKFISLGGRISIPESAKLGKIKLGFGRVQIADNKYSRFIWNIGKNGHIKFGHHIKVGTGSKLHINGMLAIGSGSNFTGEATIICNHVISFGDNCLISWQTLFMDSDLHKITDLENQQTNPDQPITIEDKVWVGARSTILKGAHIATNSVVASASTVTSQFDCDKVIGGNPAYVIADFTGKVFHK</sequence>
<keyword evidence="1" id="KW-0808">Transferase</keyword>
<dbReference type="CDD" id="cd04647">
    <property type="entry name" value="LbH_MAT_like"/>
    <property type="match status" value="1"/>
</dbReference>
<dbReference type="EMBL" id="JXXR01000019">
    <property type="protein sequence ID" value="KJY69669.1"/>
    <property type="molecule type" value="Genomic_DNA"/>
</dbReference>
<comment type="caution">
    <text evidence="1">The sequence shown here is derived from an EMBL/GenBank/DDBJ whole genome shotgun (WGS) entry which is preliminary data.</text>
</comment>
<organism evidence="1">
    <name type="scientific">Vibrio coralliilyticus</name>
    <dbReference type="NCBI Taxonomy" id="190893"/>
    <lineage>
        <taxon>Bacteria</taxon>
        <taxon>Pseudomonadati</taxon>
        <taxon>Pseudomonadota</taxon>
        <taxon>Gammaproteobacteria</taxon>
        <taxon>Vibrionales</taxon>
        <taxon>Vibrionaceae</taxon>
        <taxon>Vibrio</taxon>
    </lineage>
</organism>
<evidence type="ECO:0000313" key="1">
    <source>
        <dbReference type="EMBL" id="KJY69669.1"/>
    </source>
</evidence>
<dbReference type="GO" id="GO:0016740">
    <property type="term" value="F:transferase activity"/>
    <property type="evidence" value="ECO:0007669"/>
    <property type="project" value="UniProtKB-KW"/>
</dbReference>
<gene>
    <name evidence="1" type="ORF">TW71_17830</name>
</gene>
<accession>A0A837G306</accession>
<dbReference type="InterPro" id="IPR051159">
    <property type="entry name" value="Hexapeptide_acetyltransf"/>
</dbReference>
<dbReference type="InterPro" id="IPR011004">
    <property type="entry name" value="Trimer_LpxA-like_sf"/>
</dbReference>
<dbReference type="SUPFAM" id="SSF51161">
    <property type="entry name" value="Trimeric LpxA-like enzymes"/>
    <property type="match status" value="1"/>
</dbReference>
<dbReference type="Gene3D" id="2.160.10.10">
    <property type="entry name" value="Hexapeptide repeat proteins"/>
    <property type="match status" value="1"/>
</dbReference>
<proteinExistence type="predicted"/>
<dbReference type="PANTHER" id="PTHR23416">
    <property type="entry name" value="SIALIC ACID SYNTHASE-RELATED"/>
    <property type="match status" value="1"/>
</dbReference>
<name>A0A837G306_9VIBR</name>
<dbReference type="PANTHER" id="PTHR23416:SF78">
    <property type="entry name" value="LIPOPOLYSACCHARIDE BIOSYNTHESIS O-ACETYL TRANSFERASE WBBJ-RELATED"/>
    <property type="match status" value="1"/>
</dbReference>
<reference evidence="1" key="1">
    <citation type="journal article" date="2015" name="BMC Genomics">
        <title>Genome mining reveals unlocked bioactive potential of marine Gram-negative bacteria.</title>
        <authorList>
            <person name="Machado H."/>
            <person name="Sonnenschein E.C."/>
            <person name="Melchiorsen J."/>
            <person name="Gram L."/>
        </authorList>
    </citation>
    <scope>NUCLEOTIDE SEQUENCE</scope>
    <source>
        <strain evidence="1">S2052</strain>
    </source>
</reference>
<protein>
    <submittedName>
        <fullName evidence="1">Transferase</fullName>
    </submittedName>
</protein>
<dbReference type="AlphaFoldDB" id="A0A837G306"/>